<dbReference type="InterPro" id="IPR041649">
    <property type="entry name" value="NepR"/>
</dbReference>
<evidence type="ECO:0000313" key="3">
    <source>
        <dbReference type="Proteomes" id="UP000273982"/>
    </source>
</evidence>
<dbReference type="KEGG" id="mros:EHO51_10270"/>
<protein>
    <recommendedName>
        <fullName evidence="1">Anti-sigma factor NepR domain-containing protein</fullName>
    </recommendedName>
</protein>
<reference evidence="2 3" key="1">
    <citation type="submission" date="2018-11" db="EMBL/GenBank/DDBJ databases">
        <title>Genome squencing of methanotrophic bacteria isolated from alkaline groundwater in Korea.</title>
        <authorList>
            <person name="Nguyen L.N."/>
        </authorList>
    </citation>
    <scope>NUCLEOTIDE SEQUENCE [LARGE SCALE GENOMIC DNA]</scope>
    <source>
        <strain evidence="2 3">GW6</strain>
    </source>
</reference>
<evidence type="ECO:0000259" key="1">
    <source>
        <dbReference type="Pfam" id="PF18557"/>
    </source>
</evidence>
<dbReference type="RefSeq" id="WP_124738813.1">
    <property type="nucleotide sequence ID" value="NZ_CP034086.1"/>
</dbReference>
<dbReference type="Pfam" id="PF18557">
    <property type="entry name" value="NepR"/>
    <property type="match status" value="1"/>
</dbReference>
<gene>
    <name evidence="2" type="ORF">EHO51_10270</name>
</gene>
<organism evidence="2 3">
    <name type="scientific">Methylocystis rosea</name>
    <dbReference type="NCBI Taxonomy" id="173366"/>
    <lineage>
        <taxon>Bacteria</taxon>
        <taxon>Pseudomonadati</taxon>
        <taxon>Pseudomonadota</taxon>
        <taxon>Alphaproteobacteria</taxon>
        <taxon>Hyphomicrobiales</taxon>
        <taxon>Methylocystaceae</taxon>
        <taxon>Methylocystis</taxon>
    </lineage>
</organism>
<name>A0A3G8M8F8_9HYPH</name>
<dbReference type="Proteomes" id="UP000273982">
    <property type="component" value="Chromosome"/>
</dbReference>
<dbReference type="AlphaFoldDB" id="A0A3G8M8F8"/>
<feature type="domain" description="Anti-sigma factor NepR" evidence="1">
    <location>
        <begin position="13"/>
        <end position="42"/>
    </location>
</feature>
<proteinExistence type="predicted"/>
<sequence length="68" mass="7758">MRLSPMHGQKVGDEIGELLRKTYDDVLREPLPDRMRDLLEGLGMDRPFFLAEARACEDSDSDHALTAR</sequence>
<dbReference type="EMBL" id="CP034086">
    <property type="protein sequence ID" value="AZG77088.1"/>
    <property type="molecule type" value="Genomic_DNA"/>
</dbReference>
<evidence type="ECO:0000313" key="2">
    <source>
        <dbReference type="EMBL" id="AZG77088.1"/>
    </source>
</evidence>
<accession>A0A3G8M8F8</accession>